<keyword evidence="2 3" id="KW-0238">DNA-binding</keyword>
<protein>
    <submittedName>
        <fullName evidence="5">AcrR family transcriptional regulator</fullName>
    </submittedName>
</protein>
<dbReference type="InterPro" id="IPR001647">
    <property type="entry name" value="HTH_TetR"/>
</dbReference>
<comment type="caution">
    <text evidence="5">The sequence shown here is derived from an EMBL/GenBank/DDBJ whole genome shotgun (WGS) entry which is preliminary data.</text>
</comment>
<feature type="domain" description="HTH tetR-type" evidence="4">
    <location>
        <begin position="9"/>
        <end position="69"/>
    </location>
</feature>
<accession>A0ABS2N6R7</accession>
<dbReference type="InterPro" id="IPR050624">
    <property type="entry name" value="HTH-type_Tx_Regulator"/>
</dbReference>
<dbReference type="PRINTS" id="PR00455">
    <property type="entry name" value="HTHTETR"/>
</dbReference>
<evidence type="ECO:0000313" key="5">
    <source>
        <dbReference type="EMBL" id="MBM7583546.1"/>
    </source>
</evidence>
<dbReference type="Pfam" id="PF00440">
    <property type="entry name" value="TetR_N"/>
    <property type="match status" value="1"/>
</dbReference>
<dbReference type="InterPro" id="IPR036271">
    <property type="entry name" value="Tet_transcr_reg_TetR-rel_C_sf"/>
</dbReference>
<dbReference type="Gene3D" id="1.10.357.10">
    <property type="entry name" value="Tetracycline Repressor, domain 2"/>
    <property type="match status" value="1"/>
</dbReference>
<keyword evidence="6" id="KW-1185">Reference proteome</keyword>
<evidence type="ECO:0000259" key="4">
    <source>
        <dbReference type="PROSITE" id="PS50977"/>
    </source>
</evidence>
<dbReference type="PROSITE" id="PS50977">
    <property type="entry name" value="HTH_TETR_2"/>
    <property type="match status" value="1"/>
</dbReference>
<evidence type="ECO:0000256" key="3">
    <source>
        <dbReference type="PROSITE-ProRule" id="PRU00335"/>
    </source>
</evidence>
<evidence type="ECO:0000256" key="2">
    <source>
        <dbReference type="ARBA" id="ARBA00023125"/>
    </source>
</evidence>
<name>A0ABS2N6R7_9BACI</name>
<feature type="DNA-binding region" description="H-T-H motif" evidence="3">
    <location>
        <begin position="32"/>
        <end position="51"/>
    </location>
</feature>
<dbReference type="SUPFAM" id="SSF48498">
    <property type="entry name" value="Tetracyclin repressor-like, C-terminal domain"/>
    <property type="match status" value="1"/>
</dbReference>
<reference evidence="5 6" key="1">
    <citation type="submission" date="2021-01" db="EMBL/GenBank/DDBJ databases">
        <title>Genomic Encyclopedia of Type Strains, Phase IV (KMG-IV): sequencing the most valuable type-strain genomes for metagenomic binning, comparative biology and taxonomic classification.</title>
        <authorList>
            <person name="Goeker M."/>
        </authorList>
    </citation>
    <scope>NUCLEOTIDE SEQUENCE [LARGE SCALE GENOMIC DNA]</scope>
    <source>
        <strain evidence="5 6">DSM 24834</strain>
    </source>
</reference>
<dbReference type="Gene3D" id="1.10.10.60">
    <property type="entry name" value="Homeodomain-like"/>
    <property type="match status" value="1"/>
</dbReference>
<sequence>MDGYQLRTEKKKEKIRNVAIELFLSFGIEKVSITEIAKKASVSPVTIYNHFGTKDELVRKVITSFIQKEWEDRLDITKRGDLSFHEKIEKMVFETESITGKTNPEFLNSMINGDPELEKMIGEIYHQFLPSIVDFFEEGKKQGYMDPDISTETIMIYLNLLKNAMSGFHFYNDPEKNSKLAKDLTNFFFYGLLNKAPNRK</sequence>
<dbReference type="Proteomes" id="UP001646157">
    <property type="component" value="Unassembled WGS sequence"/>
</dbReference>
<proteinExistence type="predicted"/>
<evidence type="ECO:0000256" key="1">
    <source>
        <dbReference type="ARBA" id="ARBA00022491"/>
    </source>
</evidence>
<organism evidence="5 6">
    <name type="scientific">Rossellomorea pakistanensis</name>
    <dbReference type="NCBI Taxonomy" id="992288"/>
    <lineage>
        <taxon>Bacteria</taxon>
        <taxon>Bacillati</taxon>
        <taxon>Bacillota</taxon>
        <taxon>Bacilli</taxon>
        <taxon>Bacillales</taxon>
        <taxon>Bacillaceae</taxon>
        <taxon>Rossellomorea</taxon>
    </lineage>
</organism>
<dbReference type="RefSeq" id="WP_205167817.1">
    <property type="nucleotide sequence ID" value="NZ_JAFBDZ010000001.1"/>
</dbReference>
<dbReference type="EMBL" id="JAFBDZ010000001">
    <property type="protein sequence ID" value="MBM7583546.1"/>
    <property type="molecule type" value="Genomic_DNA"/>
</dbReference>
<dbReference type="SUPFAM" id="SSF46689">
    <property type="entry name" value="Homeodomain-like"/>
    <property type="match status" value="1"/>
</dbReference>
<dbReference type="InterPro" id="IPR009057">
    <property type="entry name" value="Homeodomain-like_sf"/>
</dbReference>
<keyword evidence="1" id="KW-0678">Repressor</keyword>
<dbReference type="PANTHER" id="PTHR43479:SF11">
    <property type="entry name" value="ACREF_ENVCD OPERON REPRESSOR-RELATED"/>
    <property type="match status" value="1"/>
</dbReference>
<gene>
    <name evidence="5" type="ORF">JOC86_000083</name>
</gene>
<evidence type="ECO:0000313" key="6">
    <source>
        <dbReference type="Proteomes" id="UP001646157"/>
    </source>
</evidence>
<dbReference type="PANTHER" id="PTHR43479">
    <property type="entry name" value="ACREF/ENVCD OPERON REPRESSOR-RELATED"/>
    <property type="match status" value="1"/>
</dbReference>